<dbReference type="PANTHER" id="PTHR11927">
    <property type="entry name" value="GALACTOSIDE 2-L-FUCOSYLTRANSFERASE"/>
    <property type="match status" value="1"/>
</dbReference>
<reference evidence="4" key="2">
    <citation type="submission" date="2020-11" db="EMBL/GenBank/DDBJ databases">
        <authorList>
            <person name="McCartney M.A."/>
            <person name="Auch B."/>
            <person name="Kono T."/>
            <person name="Mallez S."/>
            <person name="Becker A."/>
            <person name="Gohl D.M."/>
            <person name="Silverstein K.A.T."/>
            <person name="Koren S."/>
            <person name="Bechman K.B."/>
            <person name="Herman A."/>
            <person name="Abrahante J.E."/>
            <person name="Garbe J."/>
        </authorList>
    </citation>
    <scope>NUCLEOTIDE SEQUENCE</scope>
    <source>
        <strain evidence="4">Duluth1</strain>
        <tissue evidence="4">Whole animal</tissue>
    </source>
</reference>
<keyword evidence="3" id="KW-0812">Transmembrane</keyword>
<dbReference type="CDD" id="cd11301">
    <property type="entry name" value="Fut1_Fut2_like"/>
    <property type="match status" value="1"/>
</dbReference>
<evidence type="ECO:0000256" key="2">
    <source>
        <dbReference type="ARBA" id="ARBA00022679"/>
    </source>
</evidence>
<evidence type="ECO:0000313" key="5">
    <source>
        <dbReference type="Proteomes" id="UP000828390"/>
    </source>
</evidence>
<sequence>MDLTGINKIFEGSSKPAKIVCCITTVLLIFFYMFHKNVFVIDDRQHQKGQYMPSPKQYGGALGLQLRGRLGNQMFQYASILGLASMMKFERVIIEGGHELRDTFKFENDRVEFGKVPAYWKVVKSTQSGMFDETLTQLNNNSELQIEAFLESWKYFQMIESTVKKDFTFKSTVMSNAQKLLNATIVKQAINISFTNVTYVGVHVRRGDFLNVAAVQKGLMVAPMEYILKAMRIMHILYGPDIIFIICSDDIPWVKKAISDQGHISDYTYVFMENNPPNVDLAVLSLCNQTIATTGTFSWWAAWLAGGTTIFYKHQARQGSEYRQKFNYDDFFYPHWILLE</sequence>
<dbReference type="EMBL" id="JAIWYP010000004">
    <property type="protein sequence ID" value="KAH3830016.1"/>
    <property type="molecule type" value="Genomic_DNA"/>
</dbReference>
<proteinExistence type="inferred from homology"/>
<protein>
    <recommendedName>
        <fullName evidence="3">L-Fucosyltransferase</fullName>
        <ecNumber evidence="3">2.4.1.-</ecNumber>
    </recommendedName>
</protein>
<dbReference type="GO" id="GO:0005975">
    <property type="term" value="P:carbohydrate metabolic process"/>
    <property type="evidence" value="ECO:0007669"/>
    <property type="project" value="InterPro"/>
</dbReference>
<comment type="similarity">
    <text evidence="3">Belongs to the glycosyltransferase 11 family.</text>
</comment>
<evidence type="ECO:0000313" key="4">
    <source>
        <dbReference type="EMBL" id="KAH3830016.1"/>
    </source>
</evidence>
<dbReference type="Proteomes" id="UP000828390">
    <property type="component" value="Unassembled WGS sequence"/>
</dbReference>
<comment type="caution">
    <text evidence="4">The sequence shown here is derived from an EMBL/GenBank/DDBJ whole genome shotgun (WGS) entry which is preliminary data.</text>
</comment>
<keyword evidence="3" id="KW-0325">Glycoprotein</keyword>
<keyword evidence="3" id="KW-0735">Signal-anchor</keyword>
<comment type="pathway">
    <text evidence="3">Protein modification; protein glycosylation.</text>
</comment>
<dbReference type="GO" id="GO:0008107">
    <property type="term" value="F:galactoside 2-alpha-L-fucosyltransferase activity"/>
    <property type="evidence" value="ECO:0007669"/>
    <property type="project" value="InterPro"/>
</dbReference>
<keyword evidence="2 3" id="KW-0808">Transferase</keyword>
<accession>A0A9D4K007</accession>
<keyword evidence="3" id="KW-0333">Golgi apparatus</keyword>
<evidence type="ECO:0000256" key="3">
    <source>
        <dbReference type="RuleBase" id="RU363129"/>
    </source>
</evidence>
<comment type="subcellular location">
    <subcellularLocation>
        <location evidence="3">Golgi apparatus</location>
        <location evidence="3">Golgi stack membrane</location>
        <topology evidence="3">Single-pass type II membrane protein</topology>
    </subcellularLocation>
</comment>
<keyword evidence="5" id="KW-1185">Reference proteome</keyword>
<evidence type="ECO:0000256" key="1">
    <source>
        <dbReference type="ARBA" id="ARBA00022676"/>
    </source>
</evidence>
<name>A0A9D4K007_DREPO</name>
<dbReference type="InterPro" id="IPR002516">
    <property type="entry name" value="Glyco_trans_11"/>
</dbReference>
<organism evidence="4 5">
    <name type="scientific">Dreissena polymorpha</name>
    <name type="common">Zebra mussel</name>
    <name type="synonym">Mytilus polymorpha</name>
    <dbReference type="NCBI Taxonomy" id="45954"/>
    <lineage>
        <taxon>Eukaryota</taxon>
        <taxon>Metazoa</taxon>
        <taxon>Spiralia</taxon>
        <taxon>Lophotrochozoa</taxon>
        <taxon>Mollusca</taxon>
        <taxon>Bivalvia</taxon>
        <taxon>Autobranchia</taxon>
        <taxon>Heteroconchia</taxon>
        <taxon>Euheterodonta</taxon>
        <taxon>Imparidentia</taxon>
        <taxon>Neoheterodontei</taxon>
        <taxon>Myida</taxon>
        <taxon>Dreissenoidea</taxon>
        <taxon>Dreissenidae</taxon>
        <taxon>Dreissena</taxon>
    </lineage>
</organism>
<keyword evidence="1 3" id="KW-0328">Glycosyltransferase</keyword>
<dbReference type="GO" id="GO:0032580">
    <property type="term" value="C:Golgi cisterna membrane"/>
    <property type="evidence" value="ECO:0007669"/>
    <property type="project" value="UniProtKB-SubCell"/>
</dbReference>
<dbReference type="Pfam" id="PF01531">
    <property type="entry name" value="Glyco_transf_11"/>
    <property type="match status" value="1"/>
</dbReference>
<dbReference type="PANTHER" id="PTHR11927:SF9">
    <property type="entry name" value="L-FUCOSYLTRANSFERASE"/>
    <property type="match status" value="1"/>
</dbReference>
<dbReference type="EC" id="2.4.1.-" evidence="3"/>
<dbReference type="Gene3D" id="3.40.50.11350">
    <property type="match status" value="1"/>
</dbReference>
<gene>
    <name evidence="4" type="ORF">DPMN_103251</name>
</gene>
<dbReference type="AlphaFoldDB" id="A0A9D4K007"/>
<reference evidence="4" key="1">
    <citation type="journal article" date="2019" name="bioRxiv">
        <title>The Genome of the Zebra Mussel, Dreissena polymorpha: A Resource for Invasive Species Research.</title>
        <authorList>
            <person name="McCartney M.A."/>
            <person name="Auch B."/>
            <person name="Kono T."/>
            <person name="Mallez S."/>
            <person name="Zhang Y."/>
            <person name="Obille A."/>
            <person name="Becker A."/>
            <person name="Abrahante J.E."/>
            <person name="Garbe J."/>
            <person name="Badalamenti J.P."/>
            <person name="Herman A."/>
            <person name="Mangelson H."/>
            <person name="Liachko I."/>
            <person name="Sullivan S."/>
            <person name="Sone E.D."/>
            <person name="Koren S."/>
            <person name="Silverstein K.A.T."/>
            <person name="Beckman K.B."/>
            <person name="Gohl D.M."/>
        </authorList>
    </citation>
    <scope>NUCLEOTIDE SEQUENCE</scope>
    <source>
        <strain evidence="4">Duluth1</strain>
        <tissue evidence="4">Whole animal</tissue>
    </source>
</reference>